<proteinExistence type="predicted"/>
<reference evidence="1" key="1">
    <citation type="submission" date="2020-08" db="EMBL/GenBank/DDBJ databases">
        <title>Multicomponent nature underlies the extraordinary mechanical properties of spider dragline silk.</title>
        <authorList>
            <person name="Kono N."/>
            <person name="Nakamura H."/>
            <person name="Mori M."/>
            <person name="Yoshida Y."/>
            <person name="Ohtoshi R."/>
            <person name="Malay A.D."/>
            <person name="Moran D.A.P."/>
            <person name="Tomita M."/>
            <person name="Numata K."/>
            <person name="Arakawa K."/>
        </authorList>
    </citation>
    <scope>NUCLEOTIDE SEQUENCE</scope>
</reference>
<dbReference type="AlphaFoldDB" id="A0A8X6SIE2"/>
<dbReference type="EMBL" id="BMAU01021275">
    <property type="protein sequence ID" value="GFY07533.1"/>
    <property type="molecule type" value="Genomic_DNA"/>
</dbReference>
<accession>A0A8X6SIE2</accession>
<sequence length="95" mass="10468">MVAERLARHHTPFTTVDEHWYRVEAVCSSVPVHAIQSLFDSIPKRGHSNESGIVVIPQFEDKDDCAYLYSGLKVLGMHAISSDPAGCVCDKVAAR</sequence>
<evidence type="ECO:0000313" key="1">
    <source>
        <dbReference type="EMBL" id="GFY07533.1"/>
    </source>
</evidence>
<keyword evidence="2" id="KW-1185">Reference proteome</keyword>
<name>A0A8X6SIE2_TRICX</name>
<dbReference type="Proteomes" id="UP000887159">
    <property type="component" value="Unassembled WGS sequence"/>
</dbReference>
<organism evidence="1 2">
    <name type="scientific">Trichonephila clavipes</name>
    <name type="common">Golden silk orbweaver</name>
    <name type="synonym">Nephila clavipes</name>
    <dbReference type="NCBI Taxonomy" id="2585209"/>
    <lineage>
        <taxon>Eukaryota</taxon>
        <taxon>Metazoa</taxon>
        <taxon>Ecdysozoa</taxon>
        <taxon>Arthropoda</taxon>
        <taxon>Chelicerata</taxon>
        <taxon>Arachnida</taxon>
        <taxon>Araneae</taxon>
        <taxon>Araneomorphae</taxon>
        <taxon>Entelegynae</taxon>
        <taxon>Araneoidea</taxon>
        <taxon>Nephilidae</taxon>
        <taxon>Trichonephila</taxon>
    </lineage>
</organism>
<protein>
    <submittedName>
        <fullName evidence="1">Uncharacterized protein</fullName>
    </submittedName>
</protein>
<gene>
    <name evidence="1" type="ORF">TNCV_3650401</name>
</gene>
<comment type="caution">
    <text evidence="1">The sequence shown here is derived from an EMBL/GenBank/DDBJ whole genome shotgun (WGS) entry which is preliminary data.</text>
</comment>
<evidence type="ECO:0000313" key="2">
    <source>
        <dbReference type="Proteomes" id="UP000887159"/>
    </source>
</evidence>